<evidence type="ECO:0000256" key="7">
    <source>
        <dbReference type="RuleBase" id="RU363032"/>
    </source>
</evidence>
<dbReference type="GO" id="GO:0055085">
    <property type="term" value="P:transmembrane transport"/>
    <property type="evidence" value="ECO:0007669"/>
    <property type="project" value="InterPro"/>
</dbReference>
<feature type="transmembrane region" description="Helical" evidence="7">
    <location>
        <begin position="272"/>
        <end position="293"/>
    </location>
</feature>
<dbReference type="Pfam" id="PF00528">
    <property type="entry name" value="BPD_transp_1"/>
    <property type="match status" value="1"/>
</dbReference>
<keyword evidence="6 7" id="KW-0472">Membrane</keyword>
<dbReference type="CDD" id="cd06261">
    <property type="entry name" value="TM_PBP2"/>
    <property type="match status" value="1"/>
</dbReference>
<protein>
    <submittedName>
        <fullName evidence="9">Carbohydrate ABC transporter permease</fullName>
    </submittedName>
</protein>
<gene>
    <name evidence="9" type="ORF">EAV92_12590</name>
</gene>
<dbReference type="PROSITE" id="PS50928">
    <property type="entry name" value="ABC_TM1"/>
    <property type="match status" value="1"/>
</dbReference>
<name>A0A3G3JYL2_9BACL</name>
<evidence type="ECO:0000256" key="2">
    <source>
        <dbReference type="ARBA" id="ARBA00022448"/>
    </source>
</evidence>
<dbReference type="PANTHER" id="PTHR43744">
    <property type="entry name" value="ABC TRANSPORTER PERMEASE PROTEIN MG189-RELATED-RELATED"/>
    <property type="match status" value="1"/>
</dbReference>
<evidence type="ECO:0000256" key="5">
    <source>
        <dbReference type="ARBA" id="ARBA00022989"/>
    </source>
</evidence>
<keyword evidence="10" id="KW-1185">Reference proteome</keyword>
<dbReference type="PANTHER" id="PTHR43744:SF12">
    <property type="entry name" value="ABC TRANSPORTER PERMEASE PROTEIN MG189-RELATED"/>
    <property type="match status" value="1"/>
</dbReference>
<feature type="transmembrane region" description="Helical" evidence="7">
    <location>
        <begin position="122"/>
        <end position="142"/>
    </location>
</feature>
<feature type="transmembrane region" description="Helical" evidence="7">
    <location>
        <begin position="166"/>
        <end position="184"/>
    </location>
</feature>
<dbReference type="Gene3D" id="1.10.3720.10">
    <property type="entry name" value="MetI-like"/>
    <property type="match status" value="1"/>
</dbReference>
<dbReference type="InterPro" id="IPR000515">
    <property type="entry name" value="MetI-like"/>
</dbReference>
<dbReference type="Proteomes" id="UP000269097">
    <property type="component" value="Chromosome"/>
</dbReference>
<feature type="transmembrane region" description="Helical" evidence="7">
    <location>
        <begin position="205"/>
        <end position="227"/>
    </location>
</feature>
<feature type="transmembrane region" description="Helical" evidence="7">
    <location>
        <begin position="92"/>
        <end position="110"/>
    </location>
</feature>
<feature type="transmembrane region" description="Helical" evidence="7">
    <location>
        <begin position="21"/>
        <end position="45"/>
    </location>
</feature>
<reference evidence="9 10" key="1">
    <citation type="submission" date="2018-10" db="EMBL/GenBank/DDBJ databases">
        <title>Genome Sequence of Cohnella sp.</title>
        <authorList>
            <person name="Srinivasan S."/>
            <person name="Kim M.K."/>
        </authorList>
    </citation>
    <scope>NUCLEOTIDE SEQUENCE [LARGE SCALE GENOMIC DNA]</scope>
    <source>
        <strain evidence="9 10">18JY8-7</strain>
    </source>
</reference>
<evidence type="ECO:0000256" key="3">
    <source>
        <dbReference type="ARBA" id="ARBA00022475"/>
    </source>
</evidence>
<keyword evidence="2 7" id="KW-0813">Transport</keyword>
<evidence type="ECO:0000256" key="4">
    <source>
        <dbReference type="ARBA" id="ARBA00022692"/>
    </source>
</evidence>
<evidence type="ECO:0000313" key="9">
    <source>
        <dbReference type="EMBL" id="AYQ73334.1"/>
    </source>
</evidence>
<evidence type="ECO:0000259" key="8">
    <source>
        <dbReference type="PROSITE" id="PS50928"/>
    </source>
</evidence>
<comment type="subcellular location">
    <subcellularLocation>
        <location evidence="1 7">Cell membrane</location>
        <topology evidence="1 7">Multi-pass membrane protein</topology>
    </subcellularLocation>
</comment>
<evidence type="ECO:0000256" key="6">
    <source>
        <dbReference type="ARBA" id="ARBA00023136"/>
    </source>
</evidence>
<keyword evidence="3" id="KW-1003">Cell membrane</keyword>
<feature type="domain" description="ABC transmembrane type-1" evidence="8">
    <location>
        <begin position="85"/>
        <end position="293"/>
    </location>
</feature>
<keyword evidence="4 7" id="KW-0812">Transmembrane</keyword>
<sequence length="308" mass="33960">MASVSVQTKSVRKLKVGHIAAHLVLGGFGLVLFYPLIFMILSGFFTSDEFQTTVLGILPIPKEPTLWNYRILFYGSTDTSVRVYILNSLFRTLYSTFFAVLTSFLAGYAFARLKFKGKDGLFLSLLATQMIPGTIALIPTYLQYARWPYAGGNDIFTGGTGLLDTWWVYLLGGPAINIMGMFLVKQSLEKVPYELDEAAKMDGAGTLRVIFQVLLPLQLPIMAFIAITTALGTWNDFITPFFYTNSDHLQTLPSAITRLTSAAKGGYSSPNYPIIITLGLGTTLPALLIFFFFQKYIVQGLANTGIKG</sequence>
<organism evidence="9 10">
    <name type="scientific">Cohnella candidum</name>
    <dbReference type="NCBI Taxonomy" id="2674991"/>
    <lineage>
        <taxon>Bacteria</taxon>
        <taxon>Bacillati</taxon>
        <taxon>Bacillota</taxon>
        <taxon>Bacilli</taxon>
        <taxon>Bacillales</taxon>
        <taxon>Paenibacillaceae</taxon>
        <taxon>Cohnella</taxon>
    </lineage>
</organism>
<dbReference type="EMBL" id="CP033433">
    <property type="protein sequence ID" value="AYQ73334.1"/>
    <property type="molecule type" value="Genomic_DNA"/>
</dbReference>
<dbReference type="AlphaFoldDB" id="A0A3G3JYL2"/>
<keyword evidence="5 7" id="KW-1133">Transmembrane helix</keyword>
<dbReference type="RefSeq" id="WP_123041416.1">
    <property type="nucleotide sequence ID" value="NZ_CP033433.1"/>
</dbReference>
<dbReference type="KEGG" id="coh:EAV92_12590"/>
<dbReference type="GO" id="GO:0005886">
    <property type="term" value="C:plasma membrane"/>
    <property type="evidence" value="ECO:0007669"/>
    <property type="project" value="UniProtKB-SubCell"/>
</dbReference>
<proteinExistence type="inferred from homology"/>
<dbReference type="InterPro" id="IPR035906">
    <property type="entry name" value="MetI-like_sf"/>
</dbReference>
<evidence type="ECO:0000313" key="10">
    <source>
        <dbReference type="Proteomes" id="UP000269097"/>
    </source>
</evidence>
<evidence type="ECO:0000256" key="1">
    <source>
        <dbReference type="ARBA" id="ARBA00004651"/>
    </source>
</evidence>
<accession>A0A3G3JYL2</accession>
<comment type="similarity">
    <text evidence="7">Belongs to the binding-protein-dependent transport system permease family.</text>
</comment>
<dbReference type="SUPFAM" id="SSF161098">
    <property type="entry name" value="MetI-like"/>
    <property type="match status" value="1"/>
</dbReference>